<reference evidence="1" key="1">
    <citation type="submission" date="2013-12" db="EMBL/GenBank/DDBJ databases">
        <authorList>
            <person name="Aslett M."/>
        </authorList>
    </citation>
    <scope>NUCLEOTIDE SEQUENCE [LARGE SCALE GENOMIC DNA]</scope>
    <source>
        <strain evidence="1">Lindley</strain>
    </source>
</reference>
<sequence length="271" mass="31346">MYLTTLLTQLTFKSGTATAEGYEARISTTFLLKIVNEFEINISTECKLPPKICEALLGKISENVHNGEKSEVGDIGEKMIVEWEPKKCNSEEGIKKAMEGQREVLSNVHFAFLRNAMAEKDWVIGAIRERPGASTRVRALVNDENLYDQLTESIGEQLTNPEVNLKVRKVKSEKQLESEWTRRMSRRYRDKLTELVENSERRPIDVADGENGHILVDDDMQIPKEQLDKFDDWLKTLAFCRTGGTDQRRRHFRERAEKGIWTFKSRHRQTN</sequence>
<evidence type="ECO:0000313" key="1">
    <source>
        <dbReference type="Proteomes" id="UP000050741"/>
    </source>
</evidence>
<name>A0A183BI25_GLOPA</name>
<dbReference type="AlphaFoldDB" id="A0A183BI25"/>
<dbReference type="Proteomes" id="UP000050741">
    <property type="component" value="Unassembled WGS sequence"/>
</dbReference>
<keyword evidence="1" id="KW-1185">Reference proteome</keyword>
<reference evidence="1" key="2">
    <citation type="submission" date="2014-05" db="EMBL/GenBank/DDBJ databases">
        <title>The genome and life-stage specific transcriptomes of Globodera pallida elucidate key aspects of plant parasitism by a cyst nematode.</title>
        <authorList>
            <person name="Cotton J.A."/>
            <person name="Lilley C.J."/>
            <person name="Jones L.M."/>
            <person name="Kikuchi T."/>
            <person name="Reid A.J."/>
            <person name="Thorpe P."/>
            <person name="Tsai I.J."/>
            <person name="Beasley H."/>
            <person name="Blok V."/>
            <person name="Cock P.J.A."/>
            <person name="Van den Akker S.E."/>
            <person name="Holroyd N."/>
            <person name="Hunt M."/>
            <person name="Mantelin S."/>
            <person name="Naghra H."/>
            <person name="Pain A."/>
            <person name="Palomares-Rius J.E."/>
            <person name="Zarowiecki M."/>
            <person name="Berriman M."/>
            <person name="Jones J.T."/>
            <person name="Urwin P.E."/>
        </authorList>
    </citation>
    <scope>NUCLEOTIDE SEQUENCE [LARGE SCALE GENOMIC DNA]</scope>
    <source>
        <strain evidence="1">Lindley</strain>
    </source>
</reference>
<evidence type="ECO:0000313" key="2">
    <source>
        <dbReference type="WBParaSite" id="GPLIN_000025400"/>
    </source>
</evidence>
<proteinExistence type="predicted"/>
<accession>A0A183BI25</accession>
<dbReference type="WBParaSite" id="GPLIN_000025400">
    <property type="protein sequence ID" value="GPLIN_000025400"/>
    <property type="gene ID" value="GPLIN_000025400"/>
</dbReference>
<protein>
    <submittedName>
        <fullName evidence="2">Uncharacterized protein</fullName>
    </submittedName>
</protein>
<organism evidence="1 2">
    <name type="scientific">Globodera pallida</name>
    <name type="common">Potato cyst nematode worm</name>
    <name type="synonym">Heterodera pallida</name>
    <dbReference type="NCBI Taxonomy" id="36090"/>
    <lineage>
        <taxon>Eukaryota</taxon>
        <taxon>Metazoa</taxon>
        <taxon>Ecdysozoa</taxon>
        <taxon>Nematoda</taxon>
        <taxon>Chromadorea</taxon>
        <taxon>Rhabditida</taxon>
        <taxon>Tylenchina</taxon>
        <taxon>Tylenchomorpha</taxon>
        <taxon>Tylenchoidea</taxon>
        <taxon>Heteroderidae</taxon>
        <taxon>Heteroderinae</taxon>
        <taxon>Globodera</taxon>
    </lineage>
</organism>
<reference evidence="2" key="3">
    <citation type="submission" date="2016-06" db="UniProtKB">
        <authorList>
            <consortium name="WormBaseParasite"/>
        </authorList>
    </citation>
    <scope>IDENTIFICATION</scope>
</reference>